<dbReference type="SUPFAM" id="SSF49562">
    <property type="entry name" value="C2 domain (Calcium/lipid-binding domain, CaLB)"/>
    <property type="match status" value="5"/>
</dbReference>
<keyword evidence="8" id="KW-0445">Lipid transport</keyword>
<dbReference type="Proteomes" id="UP000054549">
    <property type="component" value="Unassembled WGS sequence"/>
</dbReference>
<feature type="domain" description="C2" evidence="13">
    <location>
        <begin position="564"/>
        <end position="686"/>
    </location>
</feature>
<dbReference type="SMART" id="SM00239">
    <property type="entry name" value="C2"/>
    <property type="match status" value="5"/>
</dbReference>
<feature type="region of interest" description="Disordered" evidence="11">
    <location>
        <begin position="90"/>
        <end position="116"/>
    </location>
</feature>
<feature type="domain" description="C2" evidence="13">
    <location>
        <begin position="1078"/>
        <end position="1214"/>
    </location>
</feature>
<dbReference type="FunCoup" id="A0A0C2XP68">
    <property type="interactions" value="22"/>
</dbReference>
<gene>
    <name evidence="15" type="ORF">M378DRAFT_175275</name>
</gene>
<dbReference type="InterPro" id="IPR052455">
    <property type="entry name" value="Tricalbin_domain"/>
</dbReference>
<keyword evidence="10 12" id="KW-0472">Membrane</keyword>
<keyword evidence="5" id="KW-0677">Repeat</keyword>
<evidence type="ECO:0000256" key="12">
    <source>
        <dbReference type="SAM" id="Phobius"/>
    </source>
</evidence>
<keyword evidence="3" id="KW-0597">Phosphoprotein</keyword>
<evidence type="ECO:0000256" key="9">
    <source>
        <dbReference type="ARBA" id="ARBA00023121"/>
    </source>
</evidence>
<dbReference type="CDD" id="cd04052">
    <property type="entry name" value="C2B_Tricalbin-like"/>
    <property type="match status" value="1"/>
</dbReference>
<dbReference type="PIRSF" id="PIRSF037232">
    <property type="entry name" value="Tricalbin"/>
    <property type="match status" value="1"/>
</dbReference>
<evidence type="ECO:0000313" key="15">
    <source>
        <dbReference type="EMBL" id="KIL70963.1"/>
    </source>
</evidence>
<evidence type="ECO:0000259" key="13">
    <source>
        <dbReference type="PROSITE" id="PS50004"/>
    </source>
</evidence>
<keyword evidence="7 12" id="KW-1133">Transmembrane helix</keyword>
<dbReference type="OrthoDB" id="1029639at2759"/>
<dbReference type="InterPro" id="IPR000008">
    <property type="entry name" value="C2_dom"/>
</dbReference>
<evidence type="ECO:0000256" key="6">
    <source>
        <dbReference type="ARBA" id="ARBA00022824"/>
    </source>
</evidence>
<dbReference type="CDD" id="cd00030">
    <property type="entry name" value="C2"/>
    <property type="match status" value="1"/>
</dbReference>
<dbReference type="Pfam" id="PF25669">
    <property type="entry name" value="SMP_MUG190-like"/>
    <property type="match status" value="1"/>
</dbReference>
<keyword evidence="2" id="KW-0813">Transport</keyword>
<dbReference type="InterPro" id="IPR037756">
    <property type="entry name" value="C2D_Tricalbin"/>
</dbReference>
<feature type="domain" description="C2" evidence="13">
    <location>
        <begin position="420"/>
        <end position="543"/>
    </location>
</feature>
<dbReference type="InterPro" id="IPR037765">
    <property type="entry name" value="C2B_Tricalbin"/>
</dbReference>
<dbReference type="Gene3D" id="2.60.40.150">
    <property type="entry name" value="C2 domain"/>
    <property type="match status" value="5"/>
</dbReference>
<evidence type="ECO:0000256" key="1">
    <source>
        <dbReference type="ARBA" id="ARBA00004586"/>
    </source>
</evidence>
<dbReference type="InterPro" id="IPR031468">
    <property type="entry name" value="SMP_LBD"/>
</dbReference>
<sequence>MASNGSTAIEKADPTSNLDAGKGQVPIHSFNPHASPEEKAAVAGQSRDKLKSIKPDLTTKPEAKDLDVDTGGSHIVPTITIEDMDEAHLETVPDGPQEPSEEEKPEPEQHPGTLPTHLAKEIPDWYRIGWRQVSRIDEVQHEDRSILDDFLAEQYYGDWYHNAGVIVFGVIASHFLARFNFGWGWVFILLAICSSYYGTSVKRLRQRARDKIQRELVKTRLASETETADWLNNFLDRFWVLYEPVLSQSIVATVDHVLSTTTPAFLDSMRLSEFTLGNKAPRIESVRTFPDTEEDIVIMNWAISFTPNDVSNMTPRQAAKKRNPKIVLDIRVGRGLATAGMPILVEDITFKGFMKFRLKLMSNFPHVQIVDFSFTERPRIDFVLKPIGGDTFGFDIANIPGLSSFIHEMIHSNLSPMMYDPSFFTINLEQMLSGKPLDTAIGVIRVTLSSARGIKTTKIGGSTPDPYVSLNIENRTELARTKYKPSTSNPTWMETKFVLVNNLHEDFQLNVYDYNEHRKDSLLGTTTFKLRTLQDDAAQENITSRLLKDGKDAGELKYDVSYYPVLTPEDKDGQLPETNVGIVRLIIHQAKDLDHSRTISGGLNPMVKVHLGDQRTAAYKTPVKKHTNDPVWEAAYEFLCLDKITSKIVVRVIDDRDFLKNPEVGYMSIRLTDLLACSGQAGKDWFKLSNCESGKIRVSAEWKSLNLAGALVTPERYTPPIGVIRLHLDKATDVKNVEATLGGKSDPYVRVLVNSIIKGRTEVINNNLNPVWDQIIYIPGEVELVHSLRGTLLLECMDYQHLTKVTQNSRDRSLGSVEINVSELAKTSDNSQYPFESTGVQNRASQILVERDEHKGVLHYSAEFVPAMQIKDAVFKPRPNELLQTAHNGTEPDTRSISSGFSIGSSEDDYWPTDVTIHMSNESLNASENAAAPAQSEKVDNAQVGEEDKGVEMNVDELLTHQSGIILFNVLSGQLNDKARLEVLVDDGYWPCFSTTRARSTNARWDQIGEGFMKELDFGYVWLRLNEANEGDKDDIIGVWKQEAKPFLEKALTAPQTFTLFDPKNDSKAVASVVVEARYVPVSVKLEPRETVNNQGILRVLLINGHDIVAADRSGKSDPFVVFTLNGHKVIKSQVKKKTLDPEWGEEFETEIVRTAYTVSSFITQMRHSQTSRVHAEFSLEVFDWNQVEQSKSLGTGSIDLVNLEPFQATDQVIKLISSKHGEKGQIRVNLLFTPKIIAKSRKNTSTFTSAGRTMTQIGALPVTAGKGVIQGVTGVFKRGDRDQEPTKGIPIPPAPAAQALPVQTDQAQSLTNMSVDNVPAANQEPGLLRIIVENATLTDESKAYVVLRVGDKEVKTKHSTKTAHPEWNETFSLPAGPRTPKLFAWVHDHKTLGRDKDLGEIDVDLWNNLKLQGHSTKKLTLPIRQGSLNLLLEFDSEIHPSNSNGSVSSADRIHRTISFTSPSRFSIRGRRPGAEDD</sequence>
<keyword evidence="16" id="KW-1185">Reference proteome</keyword>
<dbReference type="InterPro" id="IPR017147">
    <property type="entry name" value="Tricalbin"/>
</dbReference>
<reference evidence="15 16" key="1">
    <citation type="submission" date="2014-04" db="EMBL/GenBank/DDBJ databases">
        <title>Evolutionary Origins and Diversification of the Mycorrhizal Mutualists.</title>
        <authorList>
            <consortium name="DOE Joint Genome Institute"/>
            <consortium name="Mycorrhizal Genomics Consortium"/>
            <person name="Kohler A."/>
            <person name="Kuo A."/>
            <person name="Nagy L.G."/>
            <person name="Floudas D."/>
            <person name="Copeland A."/>
            <person name="Barry K.W."/>
            <person name="Cichocki N."/>
            <person name="Veneault-Fourrey C."/>
            <person name="LaButti K."/>
            <person name="Lindquist E.A."/>
            <person name="Lipzen A."/>
            <person name="Lundell T."/>
            <person name="Morin E."/>
            <person name="Murat C."/>
            <person name="Riley R."/>
            <person name="Ohm R."/>
            <person name="Sun H."/>
            <person name="Tunlid A."/>
            <person name="Henrissat B."/>
            <person name="Grigoriev I.V."/>
            <person name="Hibbett D.S."/>
            <person name="Martin F."/>
        </authorList>
    </citation>
    <scope>NUCLEOTIDE SEQUENCE [LARGE SCALE GENOMIC DNA]</scope>
    <source>
        <strain evidence="15 16">Koide BX008</strain>
    </source>
</reference>
<feature type="domain" description="SMP-LTD" evidence="14">
    <location>
        <begin position="224"/>
        <end position="429"/>
    </location>
</feature>
<proteinExistence type="predicted"/>
<evidence type="ECO:0000313" key="16">
    <source>
        <dbReference type="Proteomes" id="UP000054549"/>
    </source>
</evidence>
<dbReference type="GO" id="GO:0071944">
    <property type="term" value="C:cell periphery"/>
    <property type="evidence" value="ECO:0007669"/>
    <property type="project" value="UniProtKB-ARBA"/>
</dbReference>
<dbReference type="InterPro" id="IPR037761">
    <property type="entry name" value="C2A_Tricalbin"/>
</dbReference>
<dbReference type="HOGENOM" id="CLU_001661_1_0_1"/>
<dbReference type="InParanoid" id="A0A0C2XP68"/>
<comment type="subcellular location">
    <subcellularLocation>
        <location evidence="1">Endoplasmic reticulum membrane</location>
    </subcellularLocation>
</comment>
<dbReference type="PANTHER" id="PTHR46980:SF2">
    <property type="entry name" value="TRICALBIN-1-RELATED"/>
    <property type="match status" value="1"/>
</dbReference>
<evidence type="ECO:0000256" key="2">
    <source>
        <dbReference type="ARBA" id="ARBA00022448"/>
    </source>
</evidence>
<dbReference type="Pfam" id="PF00168">
    <property type="entry name" value="C2"/>
    <property type="match status" value="5"/>
</dbReference>
<dbReference type="GO" id="GO:0061817">
    <property type="term" value="P:endoplasmic reticulum-plasma membrane tethering"/>
    <property type="evidence" value="ECO:0007669"/>
    <property type="project" value="InterPro"/>
</dbReference>
<evidence type="ECO:0000256" key="10">
    <source>
        <dbReference type="ARBA" id="ARBA00023136"/>
    </source>
</evidence>
<dbReference type="GO" id="GO:0008289">
    <property type="term" value="F:lipid binding"/>
    <property type="evidence" value="ECO:0007669"/>
    <property type="project" value="UniProtKB-KW"/>
</dbReference>
<dbReference type="CDD" id="cd21678">
    <property type="entry name" value="SMP_TCB"/>
    <property type="match status" value="1"/>
</dbReference>
<accession>A0A0C2XP68</accession>
<dbReference type="PANTHER" id="PTHR46980">
    <property type="entry name" value="TRICALBIN-1-RELATED"/>
    <property type="match status" value="1"/>
</dbReference>
<evidence type="ECO:0000256" key="11">
    <source>
        <dbReference type="SAM" id="MobiDB-lite"/>
    </source>
</evidence>
<dbReference type="CDD" id="cd04045">
    <property type="entry name" value="C2C_Tricalbin-like"/>
    <property type="match status" value="1"/>
</dbReference>
<dbReference type="CDD" id="cd04040">
    <property type="entry name" value="C2D_Tricalbin-like"/>
    <property type="match status" value="1"/>
</dbReference>
<dbReference type="GO" id="GO:0006869">
    <property type="term" value="P:lipid transport"/>
    <property type="evidence" value="ECO:0007669"/>
    <property type="project" value="UniProtKB-KW"/>
</dbReference>
<evidence type="ECO:0008006" key="17">
    <source>
        <dbReference type="Google" id="ProtNLM"/>
    </source>
</evidence>
<keyword evidence="6" id="KW-0256">Endoplasmic reticulum</keyword>
<evidence type="ECO:0000259" key="14">
    <source>
        <dbReference type="PROSITE" id="PS51847"/>
    </source>
</evidence>
<feature type="compositionally biased region" description="Basic and acidic residues" evidence="11">
    <location>
        <begin position="35"/>
        <end position="67"/>
    </location>
</feature>
<evidence type="ECO:0000256" key="5">
    <source>
        <dbReference type="ARBA" id="ARBA00022737"/>
    </source>
</evidence>
<dbReference type="InterPro" id="IPR035892">
    <property type="entry name" value="C2_domain_sf"/>
</dbReference>
<feature type="domain" description="C2" evidence="13">
    <location>
        <begin position="692"/>
        <end position="835"/>
    </location>
</feature>
<keyword evidence="4 12" id="KW-0812">Transmembrane</keyword>
<dbReference type="InterPro" id="IPR037762">
    <property type="entry name" value="C2C_Tricalbin"/>
</dbReference>
<evidence type="ECO:0000256" key="8">
    <source>
        <dbReference type="ARBA" id="ARBA00023055"/>
    </source>
</evidence>
<feature type="transmembrane region" description="Helical" evidence="12">
    <location>
        <begin position="182"/>
        <end position="199"/>
    </location>
</feature>
<dbReference type="PROSITE" id="PS51847">
    <property type="entry name" value="SMP"/>
    <property type="match status" value="1"/>
</dbReference>
<protein>
    <recommendedName>
        <fullName evidence="17">Tricalbin</fullName>
    </recommendedName>
</protein>
<feature type="region of interest" description="Disordered" evidence="11">
    <location>
        <begin position="1"/>
        <end position="73"/>
    </location>
</feature>
<dbReference type="Pfam" id="PF24920">
    <property type="entry name" value="C2_TCB1"/>
    <property type="match status" value="1"/>
</dbReference>
<dbReference type="GO" id="GO:0005789">
    <property type="term" value="C:endoplasmic reticulum membrane"/>
    <property type="evidence" value="ECO:0007669"/>
    <property type="project" value="UniProtKB-SubCell"/>
</dbReference>
<organism evidence="15 16">
    <name type="scientific">Amanita muscaria (strain Koide BX008)</name>
    <dbReference type="NCBI Taxonomy" id="946122"/>
    <lineage>
        <taxon>Eukaryota</taxon>
        <taxon>Fungi</taxon>
        <taxon>Dikarya</taxon>
        <taxon>Basidiomycota</taxon>
        <taxon>Agaricomycotina</taxon>
        <taxon>Agaricomycetes</taxon>
        <taxon>Agaricomycetidae</taxon>
        <taxon>Agaricales</taxon>
        <taxon>Pluteineae</taxon>
        <taxon>Amanitaceae</taxon>
        <taxon>Amanita</taxon>
    </lineage>
</organism>
<dbReference type="EMBL" id="KN818223">
    <property type="protein sequence ID" value="KIL70963.1"/>
    <property type="molecule type" value="Genomic_DNA"/>
</dbReference>
<dbReference type="CDD" id="cd04044">
    <property type="entry name" value="C2A_Tricalbin-like"/>
    <property type="match status" value="1"/>
</dbReference>
<evidence type="ECO:0000256" key="4">
    <source>
        <dbReference type="ARBA" id="ARBA00022692"/>
    </source>
</evidence>
<dbReference type="InterPro" id="IPR056910">
    <property type="entry name" value="TCB1-3_C2"/>
</dbReference>
<evidence type="ECO:0000256" key="7">
    <source>
        <dbReference type="ARBA" id="ARBA00022989"/>
    </source>
</evidence>
<feature type="domain" description="C2" evidence="13">
    <location>
        <begin position="1282"/>
        <end position="1420"/>
    </location>
</feature>
<name>A0A0C2XP68_AMAMK</name>
<dbReference type="STRING" id="946122.A0A0C2XP68"/>
<dbReference type="PROSITE" id="PS50004">
    <property type="entry name" value="C2"/>
    <property type="match status" value="5"/>
</dbReference>
<keyword evidence="9" id="KW-0446">Lipid-binding</keyword>
<evidence type="ECO:0000256" key="3">
    <source>
        <dbReference type="ARBA" id="ARBA00022553"/>
    </source>
</evidence>